<reference evidence="5" key="1">
    <citation type="journal article" date="2014" name="Int. J. Syst. Evol. Microbiol.">
        <title>Complete genome sequence of Corynebacterium casei LMG S-19264T (=DSM 44701T), isolated from a smear-ripened cheese.</title>
        <authorList>
            <consortium name="US DOE Joint Genome Institute (JGI-PGF)"/>
            <person name="Walter F."/>
            <person name="Albersmeier A."/>
            <person name="Kalinowski J."/>
            <person name="Ruckert C."/>
        </authorList>
    </citation>
    <scope>NUCLEOTIDE SEQUENCE</scope>
    <source>
        <strain evidence="5">CGMCC 1.12919</strain>
    </source>
</reference>
<evidence type="ECO:0000256" key="3">
    <source>
        <dbReference type="ARBA" id="ARBA00022970"/>
    </source>
</evidence>
<sequence>MTSDRPTLIRPDGEISRRRLLTAATALVGAAVLPHRVRAQGPADPLKIGWVRPTTGRLASSFSSLYVNGLVAIDEINAAGGILGRQIVRDEQDDEASPAKEPAIILKYAEEGINFVCGPTGSSQTLSSISASSPRKIIQTSYSLASDVANGTKYPYHYQLVFNSDHQAVACVSYLCDVLKLKKIGILQESTAYGEQITPVSKAELRKRGLEAVDTQVFPITAPDLSGYVQALRKAGAEGVLMWMSNIPNSAMIFNAMNSMKWFPTITGHTALFLEALLDMVPAEALKNVYSTWYKSLTWSDTQERGTRQVEYVKKLLTYPGAEGRGTDSAGSPYYDFLNLLKFVIEQEKTFETPRLKTALDSVRNFPGMLGNLSFTPENHCGFSPADMVMATIISARDPRALKVFRERAPM</sequence>
<dbReference type="InterPro" id="IPR006311">
    <property type="entry name" value="TAT_signal"/>
</dbReference>
<evidence type="ECO:0000259" key="4">
    <source>
        <dbReference type="Pfam" id="PF13458"/>
    </source>
</evidence>
<keyword evidence="3" id="KW-0029">Amino-acid transport</keyword>
<organism evidence="5 6">
    <name type="scientific">Chelatococcus reniformis</name>
    <dbReference type="NCBI Taxonomy" id="1494448"/>
    <lineage>
        <taxon>Bacteria</taxon>
        <taxon>Pseudomonadati</taxon>
        <taxon>Pseudomonadota</taxon>
        <taxon>Alphaproteobacteria</taxon>
        <taxon>Hyphomicrobiales</taxon>
        <taxon>Chelatococcaceae</taxon>
        <taxon>Chelatococcus</taxon>
    </lineage>
</organism>
<evidence type="ECO:0000313" key="6">
    <source>
        <dbReference type="Proteomes" id="UP000637002"/>
    </source>
</evidence>
<dbReference type="SUPFAM" id="SSF53822">
    <property type="entry name" value="Periplasmic binding protein-like I"/>
    <property type="match status" value="1"/>
</dbReference>
<keyword evidence="3" id="KW-0813">Transport</keyword>
<protein>
    <submittedName>
        <fullName evidence="5">Branched-chain amino acid ABC transporter substrate-binding protein</fullName>
    </submittedName>
</protein>
<dbReference type="InterPro" id="IPR051010">
    <property type="entry name" value="BCAA_transport"/>
</dbReference>
<dbReference type="RefSeq" id="WP_188607448.1">
    <property type="nucleotide sequence ID" value="NZ_BMGG01000001.1"/>
</dbReference>
<evidence type="ECO:0000313" key="5">
    <source>
        <dbReference type="EMBL" id="GGC48152.1"/>
    </source>
</evidence>
<evidence type="ECO:0000256" key="1">
    <source>
        <dbReference type="ARBA" id="ARBA00010062"/>
    </source>
</evidence>
<comment type="similarity">
    <text evidence="1">Belongs to the leucine-binding protein family.</text>
</comment>
<dbReference type="PROSITE" id="PS51318">
    <property type="entry name" value="TAT"/>
    <property type="match status" value="1"/>
</dbReference>
<accession>A0A916TWX9</accession>
<comment type="caution">
    <text evidence="5">The sequence shown here is derived from an EMBL/GenBank/DDBJ whole genome shotgun (WGS) entry which is preliminary data.</text>
</comment>
<dbReference type="PANTHER" id="PTHR30483">
    <property type="entry name" value="LEUCINE-SPECIFIC-BINDING PROTEIN"/>
    <property type="match status" value="1"/>
</dbReference>
<name>A0A916TWX9_9HYPH</name>
<gene>
    <name evidence="5" type="primary">livK-1</name>
    <name evidence="5" type="ORF">GCM10010994_04120</name>
</gene>
<dbReference type="InterPro" id="IPR028082">
    <property type="entry name" value="Peripla_BP_I"/>
</dbReference>
<dbReference type="PANTHER" id="PTHR30483:SF6">
    <property type="entry name" value="PERIPLASMIC BINDING PROTEIN OF ABC TRANSPORTER FOR NATURAL AMINO ACIDS"/>
    <property type="match status" value="1"/>
</dbReference>
<dbReference type="EMBL" id="BMGG01000001">
    <property type="protein sequence ID" value="GGC48152.1"/>
    <property type="molecule type" value="Genomic_DNA"/>
</dbReference>
<dbReference type="GO" id="GO:0006865">
    <property type="term" value="P:amino acid transport"/>
    <property type="evidence" value="ECO:0007669"/>
    <property type="project" value="UniProtKB-KW"/>
</dbReference>
<dbReference type="InterPro" id="IPR028081">
    <property type="entry name" value="Leu-bd"/>
</dbReference>
<dbReference type="Proteomes" id="UP000637002">
    <property type="component" value="Unassembled WGS sequence"/>
</dbReference>
<reference evidence="5" key="2">
    <citation type="submission" date="2020-09" db="EMBL/GenBank/DDBJ databases">
        <authorList>
            <person name="Sun Q."/>
            <person name="Zhou Y."/>
        </authorList>
    </citation>
    <scope>NUCLEOTIDE SEQUENCE</scope>
    <source>
        <strain evidence="5">CGMCC 1.12919</strain>
    </source>
</reference>
<dbReference type="Gene3D" id="3.40.50.2300">
    <property type="match status" value="2"/>
</dbReference>
<feature type="domain" description="Leucine-binding protein" evidence="4">
    <location>
        <begin position="45"/>
        <end position="387"/>
    </location>
</feature>
<proteinExistence type="inferred from homology"/>
<keyword evidence="2" id="KW-0732">Signal</keyword>
<dbReference type="AlphaFoldDB" id="A0A916TWX9"/>
<dbReference type="Pfam" id="PF13458">
    <property type="entry name" value="Peripla_BP_6"/>
    <property type="match status" value="1"/>
</dbReference>
<keyword evidence="6" id="KW-1185">Reference proteome</keyword>
<evidence type="ECO:0000256" key="2">
    <source>
        <dbReference type="ARBA" id="ARBA00022729"/>
    </source>
</evidence>